<evidence type="ECO:0000313" key="4">
    <source>
        <dbReference type="Proteomes" id="UP000199632"/>
    </source>
</evidence>
<evidence type="ECO:0000256" key="1">
    <source>
        <dbReference type="SAM" id="MobiDB-lite"/>
    </source>
</evidence>
<sequence length="382" mass="40470">MSAELRRTLRELTDVPPPADLATNSIRLAGRRRRNRIVAGAAALLVAVVVAVPLALRPDGRGEPVPIGPTPSITSPAPELETPEPTPAPDVPLPPGEGKRRVVAFAYAGALPTTSTDNEPITPDDAVSYVLDRTTGEYRKIDYRVVAPAPDGKRFFVADGGRGGFMAGAGGPVQWVDHQGGFIKQVDWSPDGRRVLLNHDGGFTVVDATTRAAGSFVPMADASTGNARGLGFFWVDGRTLGHTVSVANGEANPDRTVAIRFYDLRGKKLRTLGFPGTTAVRTSADVSPDGRRAAAIGPWDERRIEIVDLATGEVEARLSGDDVAGWYDDDHLVLKDDSGLQVVDLTGRVVRSLPGSDEVLHGSTVHLVPAAGLPAKSARYAF</sequence>
<dbReference type="Proteomes" id="UP000199632">
    <property type="component" value="Unassembled WGS sequence"/>
</dbReference>
<dbReference type="SUPFAM" id="SSF50969">
    <property type="entry name" value="YVTN repeat-like/Quinoprotein amine dehydrogenase"/>
    <property type="match status" value="1"/>
</dbReference>
<name>A0A1H3QJW5_9ACTN</name>
<proteinExistence type="predicted"/>
<feature type="transmembrane region" description="Helical" evidence="2">
    <location>
        <begin position="37"/>
        <end position="56"/>
    </location>
</feature>
<dbReference type="InterPro" id="IPR015943">
    <property type="entry name" value="WD40/YVTN_repeat-like_dom_sf"/>
</dbReference>
<dbReference type="AlphaFoldDB" id="A0A1H3QJW5"/>
<protein>
    <recommendedName>
        <fullName evidence="5">WD40-like Beta Propeller Repeat</fullName>
    </recommendedName>
</protein>
<reference evidence="4" key="1">
    <citation type="submission" date="2016-10" db="EMBL/GenBank/DDBJ databases">
        <authorList>
            <person name="Varghese N."/>
            <person name="Submissions S."/>
        </authorList>
    </citation>
    <scope>NUCLEOTIDE SEQUENCE [LARGE SCALE GENOMIC DNA]</scope>
    <source>
        <strain evidence="4">DSM 44718</strain>
    </source>
</reference>
<dbReference type="Gene3D" id="2.130.10.10">
    <property type="entry name" value="YVTN repeat-like/Quinoprotein amine dehydrogenase"/>
    <property type="match status" value="1"/>
</dbReference>
<feature type="region of interest" description="Disordered" evidence="1">
    <location>
        <begin position="59"/>
        <end position="96"/>
    </location>
</feature>
<dbReference type="STRING" id="137265.SAMN05421684_2933"/>
<dbReference type="InterPro" id="IPR011044">
    <property type="entry name" value="Quino_amine_DH_bsu"/>
</dbReference>
<evidence type="ECO:0000256" key="2">
    <source>
        <dbReference type="SAM" id="Phobius"/>
    </source>
</evidence>
<keyword evidence="2" id="KW-1133">Transmembrane helix</keyword>
<organism evidence="3 4">
    <name type="scientific">Asanoa ishikariensis</name>
    <dbReference type="NCBI Taxonomy" id="137265"/>
    <lineage>
        <taxon>Bacteria</taxon>
        <taxon>Bacillati</taxon>
        <taxon>Actinomycetota</taxon>
        <taxon>Actinomycetes</taxon>
        <taxon>Micromonosporales</taxon>
        <taxon>Micromonosporaceae</taxon>
        <taxon>Asanoa</taxon>
    </lineage>
</organism>
<keyword evidence="2" id="KW-0472">Membrane</keyword>
<evidence type="ECO:0008006" key="5">
    <source>
        <dbReference type="Google" id="ProtNLM"/>
    </source>
</evidence>
<feature type="compositionally biased region" description="Pro residues" evidence="1">
    <location>
        <begin position="84"/>
        <end position="95"/>
    </location>
</feature>
<dbReference type="RefSeq" id="WP_090791642.1">
    <property type="nucleotide sequence ID" value="NZ_BOND01000009.1"/>
</dbReference>
<gene>
    <name evidence="3" type="ORF">SAMN05421684_2933</name>
</gene>
<keyword evidence="2" id="KW-0812">Transmembrane</keyword>
<evidence type="ECO:0000313" key="3">
    <source>
        <dbReference type="EMBL" id="SDZ13647.1"/>
    </source>
</evidence>
<dbReference type="EMBL" id="FNQB01000002">
    <property type="protein sequence ID" value="SDZ13647.1"/>
    <property type="molecule type" value="Genomic_DNA"/>
</dbReference>
<keyword evidence="4" id="KW-1185">Reference proteome</keyword>
<accession>A0A1H3QJW5</accession>